<accession>A0A2S6C0K1</accession>
<keyword evidence="3" id="KW-1185">Reference proteome</keyword>
<dbReference type="AlphaFoldDB" id="A0A2S6C0K1"/>
<organism evidence="2 3">
    <name type="scientific">Cercospora berteroae</name>
    <dbReference type="NCBI Taxonomy" id="357750"/>
    <lineage>
        <taxon>Eukaryota</taxon>
        <taxon>Fungi</taxon>
        <taxon>Dikarya</taxon>
        <taxon>Ascomycota</taxon>
        <taxon>Pezizomycotina</taxon>
        <taxon>Dothideomycetes</taxon>
        <taxon>Dothideomycetidae</taxon>
        <taxon>Mycosphaerellales</taxon>
        <taxon>Mycosphaerellaceae</taxon>
        <taxon>Cercospora</taxon>
    </lineage>
</organism>
<evidence type="ECO:0000313" key="2">
    <source>
        <dbReference type="EMBL" id="PPJ53258.1"/>
    </source>
</evidence>
<dbReference type="OrthoDB" id="10382093at2759"/>
<protein>
    <submittedName>
        <fullName evidence="2">Uncharacterized protein</fullName>
    </submittedName>
</protein>
<proteinExistence type="predicted"/>
<dbReference type="Proteomes" id="UP000237631">
    <property type="component" value="Unassembled WGS sequence"/>
</dbReference>
<evidence type="ECO:0000256" key="1">
    <source>
        <dbReference type="SAM" id="MobiDB-lite"/>
    </source>
</evidence>
<comment type="caution">
    <text evidence="2">The sequence shown here is derived from an EMBL/GenBank/DDBJ whole genome shotgun (WGS) entry which is preliminary data.</text>
</comment>
<evidence type="ECO:0000313" key="3">
    <source>
        <dbReference type="Proteomes" id="UP000237631"/>
    </source>
</evidence>
<feature type="region of interest" description="Disordered" evidence="1">
    <location>
        <begin position="1"/>
        <end position="91"/>
    </location>
</feature>
<name>A0A2S6C0K1_9PEZI</name>
<dbReference type="EMBL" id="PNEN01001525">
    <property type="protein sequence ID" value="PPJ53258.1"/>
    <property type="molecule type" value="Genomic_DNA"/>
</dbReference>
<sequence length="182" mass="20775">MPEQTAPSYAPRQKVERENEDNGQEQVHQTAEEEQRSPHLGLRQTEDADDTTQRGSDPAPRVQNQQQVPTADDDLPVAANMPQLNNEDADYPPEMQHLVAPALQHNYECPYAVEPLNDHMHARLQAVAETIRREDEQAWNDCWACGVEISIRRSTAVEKDARIAREMSDQFDYQQSKRESGQ</sequence>
<reference evidence="3" key="1">
    <citation type="journal article" date="2017" name="bioRxiv">
        <title>Conservation of a gene cluster reveals novel cercosporin biosynthetic mechanisms and extends production to the genus Colletotrichum.</title>
        <authorList>
            <person name="de Jonge R."/>
            <person name="Ebert M.K."/>
            <person name="Huitt-Roehl C.R."/>
            <person name="Pal P."/>
            <person name="Suttle J.C."/>
            <person name="Spanner R.E."/>
            <person name="Neubauer J.D."/>
            <person name="Jurick W.M.II."/>
            <person name="Stott K.A."/>
            <person name="Secor G.A."/>
            <person name="Thomma B.P.H.J."/>
            <person name="Van de Peer Y."/>
            <person name="Townsend C.A."/>
            <person name="Bolton M.D."/>
        </authorList>
    </citation>
    <scope>NUCLEOTIDE SEQUENCE [LARGE SCALE GENOMIC DNA]</scope>
    <source>
        <strain evidence="3">CBS538.71</strain>
    </source>
</reference>
<gene>
    <name evidence="2" type="ORF">CBER1_11874</name>
</gene>